<name>A0A6B0R9G8_9CETA</name>
<dbReference type="Proteomes" id="UP000322234">
    <property type="component" value="Unassembled WGS sequence"/>
</dbReference>
<dbReference type="EMBL" id="VBQZ03000027">
    <property type="protein sequence ID" value="MXQ85671.1"/>
    <property type="molecule type" value="Genomic_DNA"/>
</dbReference>
<proteinExistence type="predicted"/>
<gene>
    <name evidence="1" type="ORF">E5288_WYG001337</name>
</gene>
<evidence type="ECO:0000313" key="1">
    <source>
        <dbReference type="EMBL" id="MXQ85671.1"/>
    </source>
</evidence>
<sequence>MKCSHCLVEVSGSHRSGASCGHSLNGIRLSFTGPEPSYAFTTSNLSEYLIMNDTHQYDSNKTCDQAPKLIIMLILGKWSQSFTERTPLEDPGNITDFMISNRLTAACAFKTIYDGRHGTSLKMQDSQMLPTQLSIYNWSTPASGPEREASGPDFFDKELRNAIQAEAKLEKC</sequence>
<keyword evidence="2" id="KW-1185">Reference proteome</keyword>
<dbReference type="AlphaFoldDB" id="A0A6B0R9G8"/>
<evidence type="ECO:0000313" key="2">
    <source>
        <dbReference type="Proteomes" id="UP000322234"/>
    </source>
</evidence>
<reference evidence="1" key="1">
    <citation type="submission" date="2019-10" db="EMBL/GenBank/DDBJ databases">
        <title>The sequence and de novo assembly of the wild yak genome.</title>
        <authorList>
            <person name="Liu Y."/>
        </authorList>
    </citation>
    <scope>NUCLEOTIDE SEQUENCE [LARGE SCALE GENOMIC DNA]</scope>
    <source>
        <strain evidence="1">WY2019</strain>
    </source>
</reference>
<comment type="caution">
    <text evidence="1">The sequence shown here is derived from an EMBL/GenBank/DDBJ whole genome shotgun (WGS) entry which is preliminary data.</text>
</comment>
<protein>
    <submittedName>
        <fullName evidence="1">Uncharacterized protein</fullName>
    </submittedName>
</protein>
<accession>A0A6B0R9G8</accession>
<organism evidence="1 2">
    <name type="scientific">Bos mutus</name>
    <name type="common">wild yak</name>
    <dbReference type="NCBI Taxonomy" id="72004"/>
    <lineage>
        <taxon>Eukaryota</taxon>
        <taxon>Metazoa</taxon>
        <taxon>Chordata</taxon>
        <taxon>Craniata</taxon>
        <taxon>Vertebrata</taxon>
        <taxon>Euteleostomi</taxon>
        <taxon>Mammalia</taxon>
        <taxon>Eutheria</taxon>
        <taxon>Laurasiatheria</taxon>
        <taxon>Artiodactyla</taxon>
        <taxon>Ruminantia</taxon>
        <taxon>Pecora</taxon>
        <taxon>Bovidae</taxon>
        <taxon>Bovinae</taxon>
        <taxon>Bos</taxon>
    </lineage>
</organism>